<accession>A0A9W8GPD3</accession>
<feature type="region of interest" description="Disordered" evidence="1">
    <location>
        <begin position="190"/>
        <end position="251"/>
    </location>
</feature>
<dbReference type="Proteomes" id="UP001151516">
    <property type="component" value="Unassembled WGS sequence"/>
</dbReference>
<name>A0A9W8GPD3_9FUNG</name>
<dbReference type="EMBL" id="JANBTX010000010">
    <property type="protein sequence ID" value="KAJ2690545.1"/>
    <property type="molecule type" value="Genomic_DNA"/>
</dbReference>
<feature type="region of interest" description="Disordered" evidence="1">
    <location>
        <begin position="69"/>
        <end position="94"/>
    </location>
</feature>
<keyword evidence="3" id="KW-1185">Reference proteome</keyword>
<evidence type="ECO:0000313" key="3">
    <source>
        <dbReference type="Proteomes" id="UP001151516"/>
    </source>
</evidence>
<dbReference type="AlphaFoldDB" id="A0A9W8GPD3"/>
<feature type="compositionally biased region" description="Basic and acidic residues" evidence="1">
    <location>
        <begin position="72"/>
        <end position="83"/>
    </location>
</feature>
<proteinExistence type="predicted"/>
<feature type="compositionally biased region" description="Polar residues" evidence="1">
    <location>
        <begin position="195"/>
        <end position="205"/>
    </location>
</feature>
<dbReference type="PANTHER" id="PTHR16537:SF1">
    <property type="entry name" value="PROTEIN ZNRD2"/>
    <property type="match status" value="1"/>
</dbReference>
<feature type="compositionally biased region" description="Polar residues" evidence="1">
    <location>
        <begin position="221"/>
        <end position="232"/>
    </location>
</feature>
<gene>
    <name evidence="2" type="ORF">IWW39_000639</name>
</gene>
<sequence>MAISKLDTITGRMSKLMLRRWPMLAEQCSEDGCNAPLMRDPESGNTKCVWHDARELFPDELTDLEAIPMVPTHDRRRDDEKMGPESNDDDDDAAMVSPATAVRSVDLDSAQTEEFKAASLARQRKRDQSDLASQLIAKRLLQGWAMLDQACPNESCYSVPLVQDREKTQLCVICGQRYMDENAYSKKYGALPPAATSSTSHSEPTTKPPPARSVPADLPTPTISAVTASSEKTAARSPDIEARPAKRRHGSAAASVAVKALEDKLAQLSTQLAEATDCRDICSISKAIGACARAIHECQTLR</sequence>
<dbReference type="InterPro" id="IPR009563">
    <property type="entry name" value="SSSCA1"/>
</dbReference>
<comment type="caution">
    <text evidence="2">The sequence shown here is derived from an EMBL/GenBank/DDBJ whole genome shotgun (WGS) entry which is preliminary data.</text>
</comment>
<reference evidence="2" key="1">
    <citation type="submission" date="2022-07" db="EMBL/GenBank/DDBJ databases">
        <title>Phylogenomic reconstructions and comparative analyses of Kickxellomycotina fungi.</title>
        <authorList>
            <person name="Reynolds N.K."/>
            <person name="Stajich J.E."/>
            <person name="Barry K."/>
            <person name="Grigoriev I.V."/>
            <person name="Crous P."/>
            <person name="Smith M.E."/>
        </authorList>
    </citation>
    <scope>NUCLEOTIDE SEQUENCE</scope>
    <source>
        <strain evidence="2">CBS 109367</strain>
    </source>
</reference>
<dbReference type="OrthoDB" id="28939at2759"/>
<dbReference type="InterPro" id="IPR051888">
    <property type="entry name" value="UPF0148_domain"/>
</dbReference>
<dbReference type="PANTHER" id="PTHR16537">
    <property type="entry name" value="SJOEGREN SYNDROME/SCLERODERMA AUTOANTIGEN 1"/>
    <property type="match status" value="1"/>
</dbReference>
<organism evidence="2 3">
    <name type="scientific">Coemansia spiralis</name>
    <dbReference type="NCBI Taxonomy" id="417178"/>
    <lineage>
        <taxon>Eukaryota</taxon>
        <taxon>Fungi</taxon>
        <taxon>Fungi incertae sedis</taxon>
        <taxon>Zoopagomycota</taxon>
        <taxon>Kickxellomycotina</taxon>
        <taxon>Kickxellomycetes</taxon>
        <taxon>Kickxellales</taxon>
        <taxon>Kickxellaceae</taxon>
        <taxon>Coemansia</taxon>
    </lineage>
</organism>
<evidence type="ECO:0000313" key="2">
    <source>
        <dbReference type="EMBL" id="KAJ2690545.1"/>
    </source>
</evidence>
<protein>
    <submittedName>
        <fullName evidence="2">Uncharacterized protein</fullName>
    </submittedName>
</protein>
<dbReference type="Pfam" id="PF06677">
    <property type="entry name" value="Auto_anti-p27"/>
    <property type="match status" value="2"/>
</dbReference>
<evidence type="ECO:0000256" key="1">
    <source>
        <dbReference type="SAM" id="MobiDB-lite"/>
    </source>
</evidence>